<dbReference type="Gene3D" id="1.10.10.10">
    <property type="entry name" value="Winged helix-like DNA-binding domain superfamily/Winged helix DNA-binding domain"/>
    <property type="match status" value="1"/>
</dbReference>
<keyword evidence="1" id="KW-0677">Repeat</keyword>
<evidence type="ECO:0000313" key="8">
    <source>
        <dbReference type="Proteomes" id="UP001634747"/>
    </source>
</evidence>
<evidence type="ECO:0000256" key="4">
    <source>
        <dbReference type="PROSITE-ProRule" id="PRU01091"/>
    </source>
</evidence>
<evidence type="ECO:0000256" key="2">
    <source>
        <dbReference type="ARBA" id="ARBA00022803"/>
    </source>
</evidence>
<dbReference type="CDD" id="cd00383">
    <property type="entry name" value="trans_reg_C"/>
    <property type="match status" value="1"/>
</dbReference>
<dbReference type="PANTHER" id="PTHR45586:SF1">
    <property type="entry name" value="LIPOPOLYSACCHARIDE ASSEMBLY PROTEIN B"/>
    <property type="match status" value="1"/>
</dbReference>
<feature type="region of interest" description="Disordered" evidence="5">
    <location>
        <begin position="751"/>
        <end position="779"/>
    </location>
</feature>
<dbReference type="InterPro" id="IPR011990">
    <property type="entry name" value="TPR-like_helical_dom_sf"/>
</dbReference>
<dbReference type="EMBL" id="JBJYXY010000001">
    <property type="protein sequence ID" value="MFN2976160.1"/>
    <property type="molecule type" value="Genomic_DNA"/>
</dbReference>
<reference evidence="7 8" key="1">
    <citation type="submission" date="2024-12" db="EMBL/GenBank/DDBJ databases">
        <authorList>
            <person name="Lee Y."/>
        </authorList>
    </citation>
    <scope>NUCLEOTIDE SEQUENCE [LARGE SCALE GENOMIC DNA]</scope>
    <source>
        <strain evidence="7 8">03SUJ4</strain>
    </source>
</reference>
<evidence type="ECO:0000256" key="3">
    <source>
        <dbReference type="ARBA" id="ARBA00023125"/>
    </source>
</evidence>
<dbReference type="SUPFAM" id="SSF48452">
    <property type="entry name" value="TPR-like"/>
    <property type="match status" value="2"/>
</dbReference>
<evidence type="ECO:0000256" key="5">
    <source>
        <dbReference type="SAM" id="MobiDB-lite"/>
    </source>
</evidence>
<comment type="caution">
    <text evidence="7">The sequence shown here is derived from an EMBL/GenBank/DDBJ whole genome shotgun (WGS) entry which is preliminary data.</text>
</comment>
<name>A0ABW9KK43_9BACT</name>
<feature type="region of interest" description="Disordered" evidence="5">
    <location>
        <begin position="105"/>
        <end position="147"/>
    </location>
</feature>
<dbReference type="RefSeq" id="WP_263412350.1">
    <property type="nucleotide sequence ID" value="NZ_BAABBH010000001.1"/>
</dbReference>
<gene>
    <name evidence="7" type="ORF">ACK2TP_10335</name>
</gene>
<dbReference type="InterPro" id="IPR051012">
    <property type="entry name" value="CellSynth/LPSAsmb/PSIAsmb"/>
</dbReference>
<keyword evidence="3 4" id="KW-0238">DNA-binding</keyword>
<dbReference type="Proteomes" id="UP001634747">
    <property type="component" value="Unassembled WGS sequence"/>
</dbReference>
<feature type="domain" description="OmpR/PhoB-type" evidence="6">
    <location>
        <begin position="1"/>
        <end position="98"/>
    </location>
</feature>
<sequence>MLYRFGDFELDEEGFSLTLRGRRVSLEPRALSVLFILAGNAGKLLDKQTLLEAVWKDTFVEETTLTRAIAIIRKQLGDDARAPHFIETVPTRGYRFIAPVERSSAGEAIQPPVEPQPAATEQASSSGVALEQPEFESVPQPPNTELPSATPATPVWNRPRLFTFAAVGGALLAAAVSSFLLWRSHSRQPLSTRDTLVLADFVNTTGDAAFDIALRQGLLVQLDQSPVLRLASDTQVRKTLKRMGQREDAPLTGPVAREVCQRLGGSVVLDGSITRLGDTFVIGLHARRCSSGEEVDAEQVQLLHKEDALEAIGKIATQFRTRLGEATQTLHDFDTPLAEATTPSLEALSAFSRGMQAFNTKGSSAAIPLFRYATELDPEFAWAHAWLGRMYADLGREDQAMESTRRAHELRNRASERERFTIDVSYDLLVTGNLKHAKDACEAWIQMYPRDVYPRAFLSTSIYPAYGQYERMLEESRDIIELDPDFVVGYRNAAVSLIALNRADEAAEVLQRATQRKLFLASFVTDEYRIAYLKGDEHGMEQALQTAPRNPWLLYYHAATLARAGQVKQAEEFRSRALDLARQSLRQDMEAEFMVGSAFTDLFYGDRGRAAQTLRAALKLPSGRYTQASAALAMAILGNAPEATSMARELGKRFPEDTALQNNCIPAIDAAVALHQNKPQVALDLLNRTSQFGLSLPLYATFLRGQAQLALRHGPDAAASFRAIVDHPGLVLNDPLGSVAQMHLAQANALSGSHTSDLATADLPRQSQPGSRRDIPPPYMARELAEVR</sequence>
<organism evidence="7 8">
    <name type="scientific">Terriglobus aquaticus</name>
    <dbReference type="NCBI Taxonomy" id="940139"/>
    <lineage>
        <taxon>Bacteria</taxon>
        <taxon>Pseudomonadati</taxon>
        <taxon>Acidobacteriota</taxon>
        <taxon>Terriglobia</taxon>
        <taxon>Terriglobales</taxon>
        <taxon>Acidobacteriaceae</taxon>
        <taxon>Terriglobus</taxon>
    </lineage>
</organism>
<accession>A0ABW9KK43</accession>
<dbReference type="Gene3D" id="1.25.40.10">
    <property type="entry name" value="Tetratricopeptide repeat domain"/>
    <property type="match status" value="3"/>
</dbReference>
<keyword evidence="8" id="KW-1185">Reference proteome</keyword>
<dbReference type="PANTHER" id="PTHR45586">
    <property type="entry name" value="TPR REPEAT-CONTAINING PROTEIN PA4667"/>
    <property type="match status" value="1"/>
</dbReference>
<dbReference type="Pfam" id="PF00486">
    <property type="entry name" value="Trans_reg_C"/>
    <property type="match status" value="1"/>
</dbReference>
<dbReference type="InterPro" id="IPR036388">
    <property type="entry name" value="WH-like_DNA-bd_sf"/>
</dbReference>
<proteinExistence type="predicted"/>
<protein>
    <submittedName>
        <fullName evidence="7">Winged helix-turn-helix domain-containing protein</fullName>
    </submittedName>
</protein>
<evidence type="ECO:0000256" key="1">
    <source>
        <dbReference type="ARBA" id="ARBA00022737"/>
    </source>
</evidence>
<dbReference type="PROSITE" id="PS51755">
    <property type="entry name" value="OMPR_PHOB"/>
    <property type="match status" value="1"/>
</dbReference>
<keyword evidence="2" id="KW-0802">TPR repeat</keyword>
<evidence type="ECO:0000313" key="7">
    <source>
        <dbReference type="EMBL" id="MFN2976160.1"/>
    </source>
</evidence>
<dbReference type="InterPro" id="IPR001867">
    <property type="entry name" value="OmpR/PhoB-type_DNA-bd"/>
</dbReference>
<evidence type="ECO:0000259" key="6">
    <source>
        <dbReference type="PROSITE" id="PS51755"/>
    </source>
</evidence>
<dbReference type="SMART" id="SM00862">
    <property type="entry name" value="Trans_reg_C"/>
    <property type="match status" value="1"/>
</dbReference>
<dbReference type="SUPFAM" id="SSF46894">
    <property type="entry name" value="C-terminal effector domain of the bipartite response regulators"/>
    <property type="match status" value="1"/>
</dbReference>
<feature type="DNA-binding region" description="OmpR/PhoB-type" evidence="4">
    <location>
        <begin position="1"/>
        <end position="98"/>
    </location>
</feature>
<dbReference type="InterPro" id="IPR016032">
    <property type="entry name" value="Sig_transdc_resp-reg_C-effctor"/>
</dbReference>